<accession>A0ABW1HLH6</accession>
<feature type="region of interest" description="Disordered" evidence="1">
    <location>
        <begin position="79"/>
        <end position="118"/>
    </location>
</feature>
<comment type="caution">
    <text evidence="2">The sequence shown here is derived from an EMBL/GenBank/DDBJ whole genome shotgun (WGS) entry which is preliminary data.</text>
</comment>
<feature type="compositionally biased region" description="Basic and acidic residues" evidence="1">
    <location>
        <begin position="82"/>
        <end position="95"/>
    </location>
</feature>
<reference evidence="3" key="1">
    <citation type="journal article" date="2019" name="Int. J. Syst. Evol. Microbiol.">
        <title>The Global Catalogue of Microorganisms (GCM) 10K type strain sequencing project: providing services to taxonomists for standard genome sequencing and annotation.</title>
        <authorList>
            <consortium name="The Broad Institute Genomics Platform"/>
            <consortium name="The Broad Institute Genome Sequencing Center for Infectious Disease"/>
            <person name="Wu L."/>
            <person name="Ma J."/>
        </authorList>
    </citation>
    <scope>NUCLEOTIDE SEQUENCE [LARGE SCALE GENOMIC DNA]</scope>
    <source>
        <strain evidence="3">CGMCC 4.7173</strain>
    </source>
</reference>
<organism evidence="2 3">
    <name type="scientific">Micromonospora harpali</name>
    <dbReference type="NCBI Taxonomy" id="1490225"/>
    <lineage>
        <taxon>Bacteria</taxon>
        <taxon>Bacillati</taxon>
        <taxon>Actinomycetota</taxon>
        <taxon>Actinomycetes</taxon>
        <taxon>Micromonosporales</taxon>
        <taxon>Micromonosporaceae</taxon>
        <taxon>Micromonospora</taxon>
    </lineage>
</organism>
<gene>
    <name evidence="2" type="ORF">ACFPZ4_10480</name>
</gene>
<protein>
    <submittedName>
        <fullName evidence="2">Uncharacterized protein</fullName>
    </submittedName>
</protein>
<proteinExistence type="predicted"/>
<dbReference type="Proteomes" id="UP001596207">
    <property type="component" value="Unassembled WGS sequence"/>
</dbReference>
<name>A0ABW1HLH6_9ACTN</name>
<evidence type="ECO:0000313" key="2">
    <source>
        <dbReference type="EMBL" id="MFC5941903.1"/>
    </source>
</evidence>
<dbReference type="RefSeq" id="WP_353898380.1">
    <property type="nucleotide sequence ID" value="NZ_CP158970.1"/>
</dbReference>
<evidence type="ECO:0000256" key="1">
    <source>
        <dbReference type="SAM" id="MobiDB-lite"/>
    </source>
</evidence>
<evidence type="ECO:0000313" key="3">
    <source>
        <dbReference type="Proteomes" id="UP001596207"/>
    </source>
</evidence>
<sequence>MAGLIVLKPGIDWMATGGLFNWALEFLISRLSDRQTADRLQEIVDNELGSVWIHELPPEAQVEIVRHWRQRLVAAGEQELPESEHKADAIRHLQERTALPRHCSPDASPRLHRSPGTG</sequence>
<keyword evidence="3" id="KW-1185">Reference proteome</keyword>
<dbReference type="EMBL" id="JBHSQQ010000043">
    <property type="protein sequence ID" value="MFC5941903.1"/>
    <property type="molecule type" value="Genomic_DNA"/>
</dbReference>